<dbReference type="EMBL" id="CAJHIA010000011">
    <property type="protein sequence ID" value="CAD6444030.1"/>
    <property type="molecule type" value="Genomic_DNA"/>
</dbReference>
<dbReference type="GO" id="GO:0001006">
    <property type="term" value="F:RNA polymerase III type 3 promoter sequence-specific DNA binding"/>
    <property type="evidence" value="ECO:0007669"/>
    <property type="project" value="TreeGrafter"/>
</dbReference>
<evidence type="ECO:0000259" key="6">
    <source>
        <dbReference type="PROSITE" id="PS50090"/>
    </source>
</evidence>
<evidence type="ECO:0000256" key="3">
    <source>
        <dbReference type="ARBA" id="ARBA00023163"/>
    </source>
</evidence>
<dbReference type="AlphaFoldDB" id="A0A8H2ZRL2"/>
<keyword evidence="3" id="KW-0804">Transcription</keyword>
<comment type="caution">
    <text evidence="8">The sequence shown here is derived from an EMBL/GenBank/DDBJ whole genome shotgun (WGS) entry which is preliminary data.</text>
</comment>
<dbReference type="GO" id="GO:0019185">
    <property type="term" value="C:snRNA-activating protein complex"/>
    <property type="evidence" value="ECO:0007669"/>
    <property type="project" value="TreeGrafter"/>
</dbReference>
<gene>
    <name evidence="8" type="ORF">SCLTRI_LOCUS3822</name>
</gene>
<feature type="domain" description="Myb-like" evidence="6">
    <location>
        <begin position="248"/>
        <end position="300"/>
    </location>
</feature>
<dbReference type="InterPro" id="IPR017930">
    <property type="entry name" value="Myb_dom"/>
</dbReference>
<dbReference type="InterPro" id="IPR001005">
    <property type="entry name" value="SANT/Myb"/>
</dbReference>
<dbReference type="PROSITE" id="PS50090">
    <property type="entry name" value="MYB_LIKE"/>
    <property type="match status" value="1"/>
</dbReference>
<dbReference type="PROSITE" id="PS51294">
    <property type="entry name" value="HTH_MYB"/>
    <property type="match status" value="1"/>
</dbReference>
<dbReference type="Gene3D" id="1.10.10.60">
    <property type="entry name" value="Homeodomain-like"/>
    <property type="match status" value="2"/>
</dbReference>
<dbReference type="SMART" id="SM00717">
    <property type="entry name" value="SANT"/>
    <property type="match status" value="2"/>
</dbReference>
<reference evidence="8" key="1">
    <citation type="submission" date="2020-10" db="EMBL/GenBank/DDBJ databases">
        <authorList>
            <person name="Kusch S."/>
        </authorList>
    </citation>
    <scope>NUCLEOTIDE SEQUENCE</scope>
    <source>
        <strain evidence="8">SwB9</strain>
    </source>
</reference>
<dbReference type="InterPro" id="IPR051575">
    <property type="entry name" value="Myb-like_DNA-bd"/>
</dbReference>
<dbReference type="GO" id="GO:0042795">
    <property type="term" value="P:snRNA transcription by RNA polymerase II"/>
    <property type="evidence" value="ECO:0007669"/>
    <property type="project" value="TreeGrafter"/>
</dbReference>
<evidence type="ECO:0000256" key="2">
    <source>
        <dbReference type="ARBA" id="ARBA00023125"/>
    </source>
</evidence>
<organism evidence="8 9">
    <name type="scientific">Sclerotinia trifoliorum</name>
    <dbReference type="NCBI Taxonomy" id="28548"/>
    <lineage>
        <taxon>Eukaryota</taxon>
        <taxon>Fungi</taxon>
        <taxon>Dikarya</taxon>
        <taxon>Ascomycota</taxon>
        <taxon>Pezizomycotina</taxon>
        <taxon>Leotiomycetes</taxon>
        <taxon>Helotiales</taxon>
        <taxon>Sclerotiniaceae</taxon>
        <taxon>Sclerotinia</taxon>
    </lineage>
</organism>
<feature type="compositionally biased region" description="Acidic residues" evidence="5">
    <location>
        <begin position="311"/>
        <end position="321"/>
    </location>
</feature>
<evidence type="ECO:0000256" key="1">
    <source>
        <dbReference type="ARBA" id="ARBA00023015"/>
    </source>
</evidence>
<dbReference type="Pfam" id="PF13921">
    <property type="entry name" value="Myb_DNA-bind_6"/>
    <property type="match status" value="1"/>
</dbReference>
<dbReference type="SUPFAM" id="SSF46689">
    <property type="entry name" value="Homeodomain-like"/>
    <property type="match status" value="2"/>
</dbReference>
<dbReference type="PANTHER" id="PTHR46621">
    <property type="entry name" value="SNRNA-ACTIVATING PROTEIN COMPLEX SUBUNIT 4"/>
    <property type="match status" value="1"/>
</dbReference>
<evidence type="ECO:0000256" key="5">
    <source>
        <dbReference type="SAM" id="MobiDB-lite"/>
    </source>
</evidence>
<keyword evidence="4" id="KW-0539">Nucleus</keyword>
<evidence type="ECO:0000313" key="9">
    <source>
        <dbReference type="Proteomes" id="UP000624404"/>
    </source>
</evidence>
<dbReference type="CDD" id="cd00167">
    <property type="entry name" value="SANT"/>
    <property type="match status" value="2"/>
</dbReference>
<dbReference type="OrthoDB" id="2143914at2759"/>
<keyword evidence="1" id="KW-0805">Transcription regulation</keyword>
<dbReference type="GO" id="GO:0042796">
    <property type="term" value="P:snRNA transcription by RNA polymerase III"/>
    <property type="evidence" value="ECO:0007669"/>
    <property type="project" value="TreeGrafter"/>
</dbReference>
<feature type="domain" description="HTH myb-type" evidence="7">
    <location>
        <begin position="252"/>
        <end position="304"/>
    </location>
</feature>
<keyword evidence="2" id="KW-0238">DNA-binding</keyword>
<proteinExistence type="predicted"/>
<evidence type="ECO:0000313" key="8">
    <source>
        <dbReference type="EMBL" id="CAD6444030.1"/>
    </source>
</evidence>
<name>A0A8H2ZRL2_9HELO</name>
<keyword evidence="9" id="KW-1185">Reference proteome</keyword>
<dbReference type="GO" id="GO:0000978">
    <property type="term" value="F:RNA polymerase II cis-regulatory region sequence-specific DNA binding"/>
    <property type="evidence" value="ECO:0007669"/>
    <property type="project" value="TreeGrafter"/>
</dbReference>
<dbReference type="PANTHER" id="PTHR46621:SF1">
    <property type="entry name" value="SNRNA-ACTIVATING PROTEIN COMPLEX SUBUNIT 4"/>
    <property type="match status" value="1"/>
</dbReference>
<evidence type="ECO:0000259" key="7">
    <source>
        <dbReference type="PROSITE" id="PS51294"/>
    </source>
</evidence>
<evidence type="ECO:0000256" key="4">
    <source>
        <dbReference type="ARBA" id="ARBA00023242"/>
    </source>
</evidence>
<feature type="region of interest" description="Disordered" evidence="5">
    <location>
        <begin position="50"/>
        <end position="69"/>
    </location>
</feature>
<dbReference type="Proteomes" id="UP000624404">
    <property type="component" value="Unassembled WGS sequence"/>
</dbReference>
<protein>
    <submittedName>
        <fullName evidence="8">812a99c9-917f-4626-a02b-1eac00f1c0b2</fullName>
    </submittedName>
</protein>
<dbReference type="InterPro" id="IPR009057">
    <property type="entry name" value="Homeodomain-like_sf"/>
</dbReference>
<sequence>MSGYSRHNHGHDPYIDYAAQSEEHPERVYGSHHPELQQVGTPGLESLHLGAHHHQQQQQQQQQQQHHHQVLLDPHSMAHHQSPQYGGGQQMRGYIGAPMQQASSVGKRPRAHDELGMGMGGVPAGHMHGQMQGISSQMSQQTMGGYGGGPQAFHSHALPNQGPRGAKFPRLGEAPESSMMSQGAPSVVGTAGMPLPAARPRGPKLKFTPEDDQLLVDLKENKALTWKQIAEFFPGRSSGTLQVRYCTKLKAKTTQWTDETVQKLRTAVHDYEQEKWRIVAQKVGTGFTSTACKDKWTELMHPDDSELQSPEPEDLPEDAEY</sequence>
<feature type="region of interest" description="Disordered" evidence="5">
    <location>
        <begin position="299"/>
        <end position="321"/>
    </location>
</feature>
<accession>A0A8H2ZRL2</accession>